<dbReference type="Pfam" id="PF00959">
    <property type="entry name" value="Phage_lysozyme"/>
    <property type="match status" value="1"/>
</dbReference>
<keyword evidence="2 3" id="KW-0081">Bacteriolytic enzyme</keyword>
<reference evidence="4" key="1">
    <citation type="submission" date="2020-05" db="EMBL/GenBank/DDBJ databases">
        <authorList>
            <person name="Chiriac C."/>
            <person name="Salcher M."/>
            <person name="Ghai R."/>
            <person name="Kavagutti S V."/>
        </authorList>
    </citation>
    <scope>NUCLEOTIDE SEQUENCE</scope>
</reference>
<comment type="catalytic activity">
    <reaction evidence="3">
        <text>Hydrolysis of (1-&gt;4)-beta-linkages between N-acetylmuramic acid and N-acetyl-D-glucosamine residues in a peptidoglycan and between N-acetyl-D-glucosamine residues in chitodextrins.</text>
        <dbReference type="EC" id="3.2.1.17"/>
    </reaction>
</comment>
<dbReference type="GO" id="GO:0042742">
    <property type="term" value="P:defense response to bacterium"/>
    <property type="evidence" value="ECO:0007669"/>
    <property type="project" value="UniProtKB-KW"/>
</dbReference>
<evidence type="ECO:0000256" key="1">
    <source>
        <dbReference type="ARBA" id="ARBA00022529"/>
    </source>
</evidence>
<sequence>MEDLKNDLIADEGIRLKPYLCPAGKTTIGVGRNLDDVGITQDEAMEMLDNDIERVKGQLAKALPWLETKPQGVQRAIANMAFQMGLGGVLKFQKMLAALQARDYNAARREALDSAWAKQTPQRAKRVTDLFKED</sequence>
<dbReference type="GO" id="GO:0016998">
    <property type="term" value="P:cell wall macromolecule catabolic process"/>
    <property type="evidence" value="ECO:0007669"/>
    <property type="project" value="InterPro"/>
</dbReference>
<dbReference type="InterPro" id="IPR002196">
    <property type="entry name" value="Glyco_hydro_24"/>
</dbReference>
<dbReference type="EMBL" id="LR797114">
    <property type="protein sequence ID" value="CAB4188077.1"/>
    <property type="molecule type" value="Genomic_DNA"/>
</dbReference>
<keyword evidence="3" id="KW-0326">Glycosidase</keyword>
<dbReference type="InterPro" id="IPR023347">
    <property type="entry name" value="Lysozyme_dom_sf"/>
</dbReference>
<dbReference type="EC" id="3.2.1.17" evidence="3"/>
<proteinExistence type="inferred from homology"/>
<evidence type="ECO:0000256" key="3">
    <source>
        <dbReference type="RuleBase" id="RU003788"/>
    </source>
</evidence>
<dbReference type="InterPro" id="IPR052619">
    <property type="entry name" value="Phage_lysozyme-like"/>
</dbReference>
<evidence type="ECO:0000256" key="2">
    <source>
        <dbReference type="ARBA" id="ARBA00022638"/>
    </source>
</evidence>
<comment type="similarity">
    <text evidence="3">Belongs to the glycosyl hydrolase 24 family.</text>
</comment>
<dbReference type="Gene3D" id="1.10.530.40">
    <property type="match status" value="1"/>
</dbReference>
<dbReference type="PANTHER" id="PTHR37406:SF1">
    <property type="entry name" value="T4-TYPE LYSOZYME 1-RELATED"/>
    <property type="match status" value="1"/>
</dbReference>
<organism evidence="4">
    <name type="scientific">uncultured Caudovirales phage</name>
    <dbReference type="NCBI Taxonomy" id="2100421"/>
    <lineage>
        <taxon>Viruses</taxon>
        <taxon>Duplodnaviria</taxon>
        <taxon>Heunggongvirae</taxon>
        <taxon>Uroviricota</taxon>
        <taxon>Caudoviricetes</taxon>
        <taxon>Peduoviridae</taxon>
        <taxon>Maltschvirus</taxon>
        <taxon>Maltschvirus maltsch</taxon>
    </lineage>
</organism>
<dbReference type="SUPFAM" id="SSF53955">
    <property type="entry name" value="Lysozyme-like"/>
    <property type="match status" value="1"/>
</dbReference>
<keyword evidence="3" id="KW-0378">Hydrolase</keyword>
<name>A0A6J5QZN9_9CAUD</name>
<dbReference type="PANTHER" id="PTHR37406">
    <property type="entry name" value="T4-TYPE LYSOZYME 1-RELATED"/>
    <property type="match status" value="1"/>
</dbReference>
<dbReference type="GO" id="GO:0031640">
    <property type="term" value="P:killing of cells of another organism"/>
    <property type="evidence" value="ECO:0007669"/>
    <property type="project" value="UniProtKB-KW"/>
</dbReference>
<keyword evidence="1 3" id="KW-0929">Antimicrobial</keyword>
<protein>
    <recommendedName>
        <fullName evidence="3">Lysozyme</fullName>
        <ecNumber evidence="3">3.2.1.17</ecNumber>
    </recommendedName>
</protein>
<accession>A0A6J5QZN9</accession>
<dbReference type="GO" id="GO:0009253">
    <property type="term" value="P:peptidoglycan catabolic process"/>
    <property type="evidence" value="ECO:0007669"/>
    <property type="project" value="InterPro"/>
</dbReference>
<gene>
    <name evidence="4" type="ORF">UFOVP1169_54</name>
</gene>
<evidence type="ECO:0000313" key="4">
    <source>
        <dbReference type="EMBL" id="CAB4188077.1"/>
    </source>
</evidence>
<dbReference type="InterPro" id="IPR023346">
    <property type="entry name" value="Lysozyme-like_dom_sf"/>
</dbReference>
<dbReference type="GO" id="GO:0003796">
    <property type="term" value="F:lysozyme activity"/>
    <property type="evidence" value="ECO:0007669"/>
    <property type="project" value="UniProtKB-EC"/>
</dbReference>